<dbReference type="CDD" id="cd06218">
    <property type="entry name" value="DHOD_e_trans"/>
    <property type="match status" value="1"/>
</dbReference>
<keyword evidence="15" id="KW-1185">Reference proteome</keyword>
<feature type="domain" description="FAD-binding FR-type" evidence="13">
    <location>
        <begin position="12"/>
        <end position="110"/>
    </location>
</feature>
<dbReference type="GO" id="GO:0050660">
    <property type="term" value="F:flavin adenine dinucleotide binding"/>
    <property type="evidence" value="ECO:0007669"/>
    <property type="project" value="InterPro"/>
</dbReference>
<feature type="binding site" evidence="12">
    <location>
        <position position="281"/>
    </location>
    <ligand>
        <name>[2Fe-2S] cluster</name>
        <dbReference type="ChEBI" id="CHEBI:190135"/>
    </ligand>
</feature>
<dbReference type="InterPro" id="IPR017938">
    <property type="entry name" value="Riboflavin_synthase-like_b-brl"/>
</dbReference>
<feature type="binding site" evidence="11">
    <location>
        <begin position="61"/>
        <end position="64"/>
    </location>
    <ligand>
        <name>FAD</name>
        <dbReference type="ChEBI" id="CHEBI:57692"/>
    </ligand>
</feature>
<keyword evidence="7" id="KW-0249">Electron transport</keyword>
<sequence>MNPQHPPHRGTLFEEAARILSHEDAGSGQWILRVEAPECARRAQPGQFAHIQCSPRLPMRRPLSIQRVNPDAGWVEFLYKTVGDGTRALAEQPVGRSLQVLGPIGRPFTLPPERPRRLLLGGGVGIPPMIFLADRLRQQGEAGTTRAILGSEVPFPFRPRPSQVLWPGLPDGAIGTLPLLEDWGISCRLTSKAGIPGAFDGFVTDLARAWLDGLDPAERREVEIFACGPHPMLEACAELAAEFDLPCQVSLEEFMACAVGGCAGCTVPVRTGESVAMKRVCVDGPVFAAADVFPEPAP</sequence>
<dbReference type="OrthoDB" id="9796486at2"/>
<keyword evidence="3 11" id="KW-0285">Flavoprotein</keyword>
<dbReference type="RefSeq" id="WP_018947576.1">
    <property type="nucleotide sequence ID" value="NZ_MUZR01000027.1"/>
</dbReference>
<feature type="binding site" evidence="12">
    <location>
        <position position="262"/>
    </location>
    <ligand>
        <name>[2Fe-2S] cluster</name>
        <dbReference type="ChEBI" id="CHEBI:190135"/>
    </ligand>
</feature>
<dbReference type="SUPFAM" id="SSF63380">
    <property type="entry name" value="Riboflavin synthase domain-like"/>
    <property type="match status" value="1"/>
</dbReference>
<keyword evidence="6 11" id="KW-0274">FAD</keyword>
<keyword evidence="2" id="KW-0813">Transport</keyword>
<evidence type="ECO:0000256" key="8">
    <source>
        <dbReference type="ARBA" id="ARBA00023004"/>
    </source>
</evidence>
<dbReference type="Proteomes" id="UP000189177">
    <property type="component" value="Unassembled WGS sequence"/>
</dbReference>
<comment type="cofactor">
    <cofactor evidence="11">
        <name>FAD</name>
        <dbReference type="ChEBI" id="CHEBI:57692"/>
    </cofactor>
    <text evidence="11">Binds 1 FAD per subunit.</text>
</comment>
<dbReference type="PROSITE" id="PS51384">
    <property type="entry name" value="FAD_FR"/>
    <property type="match status" value="1"/>
</dbReference>
<evidence type="ECO:0000256" key="11">
    <source>
        <dbReference type="PIRSR" id="PIRSR006816-1"/>
    </source>
</evidence>
<evidence type="ECO:0000256" key="12">
    <source>
        <dbReference type="PIRSR" id="PIRSR006816-2"/>
    </source>
</evidence>
<dbReference type="GO" id="GO:0006221">
    <property type="term" value="P:pyrimidine nucleotide biosynthetic process"/>
    <property type="evidence" value="ECO:0007669"/>
    <property type="project" value="InterPro"/>
</dbReference>
<evidence type="ECO:0000256" key="3">
    <source>
        <dbReference type="ARBA" id="ARBA00022630"/>
    </source>
</evidence>
<protein>
    <submittedName>
        <fullName evidence="14">Dihydroorotate dehydrogenase electron transfer subunit</fullName>
    </submittedName>
</protein>
<feature type="binding site" evidence="11">
    <location>
        <begin position="85"/>
        <end position="86"/>
    </location>
    <ligand>
        <name>FAD</name>
        <dbReference type="ChEBI" id="CHEBI:57692"/>
    </ligand>
</feature>
<name>A0A1V2ZY80_9GAMM</name>
<evidence type="ECO:0000256" key="9">
    <source>
        <dbReference type="ARBA" id="ARBA00023014"/>
    </source>
</evidence>
<feature type="binding site" evidence="12">
    <location>
        <position position="257"/>
    </location>
    <ligand>
        <name>[2Fe-2S] cluster</name>
        <dbReference type="ChEBI" id="CHEBI:190135"/>
    </ligand>
</feature>
<dbReference type="Gene3D" id="2.10.240.10">
    <property type="entry name" value="Dihydroorotate dehydrogenase, electron transfer subunit"/>
    <property type="match status" value="1"/>
</dbReference>
<evidence type="ECO:0000256" key="10">
    <source>
        <dbReference type="ARBA" id="ARBA00034078"/>
    </source>
</evidence>
<evidence type="ECO:0000256" key="5">
    <source>
        <dbReference type="ARBA" id="ARBA00022723"/>
    </source>
</evidence>
<dbReference type="SUPFAM" id="SSF52343">
    <property type="entry name" value="Ferredoxin reductase-like, C-terminal NADP-linked domain"/>
    <property type="match status" value="1"/>
</dbReference>
<accession>A0A1V2ZY80</accession>
<dbReference type="InterPro" id="IPR019480">
    <property type="entry name" value="Dihydroorotate_DH_Fe-S-bd"/>
</dbReference>
<dbReference type="GO" id="GO:0016491">
    <property type="term" value="F:oxidoreductase activity"/>
    <property type="evidence" value="ECO:0007669"/>
    <property type="project" value="InterPro"/>
</dbReference>
<dbReference type="STRING" id="252474.B1A74_07990"/>
<dbReference type="Pfam" id="PF10418">
    <property type="entry name" value="DHODB_Fe-S_bind"/>
    <property type="match status" value="1"/>
</dbReference>
<comment type="similarity">
    <text evidence="1">Belongs to the PyrK family.</text>
</comment>
<evidence type="ECO:0000256" key="1">
    <source>
        <dbReference type="ARBA" id="ARBA00006422"/>
    </source>
</evidence>
<evidence type="ECO:0000256" key="6">
    <source>
        <dbReference type="ARBA" id="ARBA00022827"/>
    </source>
</evidence>
<dbReference type="GO" id="GO:0046872">
    <property type="term" value="F:metal ion binding"/>
    <property type="evidence" value="ECO:0007669"/>
    <property type="project" value="UniProtKB-KW"/>
</dbReference>
<comment type="caution">
    <text evidence="14">The sequence shown here is derived from an EMBL/GenBank/DDBJ whole genome shotgun (WGS) entry which is preliminary data.</text>
</comment>
<dbReference type="PANTHER" id="PTHR43513">
    <property type="entry name" value="DIHYDROOROTATE DEHYDROGENASE B (NAD(+)), ELECTRON TRANSFER SUBUNIT"/>
    <property type="match status" value="1"/>
</dbReference>
<gene>
    <name evidence="14" type="ORF">B1A74_07990</name>
</gene>
<reference evidence="14 15" key="1">
    <citation type="submission" date="2017-02" db="EMBL/GenBank/DDBJ databases">
        <title>Genomic diversity within the haloalkaliphilic genus Thioalkalivibrio.</title>
        <authorList>
            <person name="Ahn A.-C."/>
            <person name="Meier-Kolthoff J."/>
            <person name="Overmars L."/>
            <person name="Richter M."/>
            <person name="Woyke T."/>
            <person name="Sorokin D.Y."/>
            <person name="Muyzer G."/>
        </authorList>
    </citation>
    <scope>NUCLEOTIDE SEQUENCE [LARGE SCALE GENOMIC DNA]</scope>
    <source>
        <strain evidence="14 15">HL17</strain>
    </source>
</reference>
<dbReference type="InterPro" id="IPR012165">
    <property type="entry name" value="Cyt_c3_hydrogenase_gsu"/>
</dbReference>
<keyword evidence="9 12" id="KW-0411">Iron-sulfur</keyword>
<evidence type="ECO:0000313" key="14">
    <source>
        <dbReference type="EMBL" id="OOC09991.1"/>
    </source>
</evidence>
<evidence type="ECO:0000256" key="2">
    <source>
        <dbReference type="ARBA" id="ARBA00022448"/>
    </source>
</evidence>
<dbReference type="Gene3D" id="3.40.50.80">
    <property type="entry name" value="Nucleotide-binding domain of ferredoxin-NADP reductase (FNR) module"/>
    <property type="match status" value="1"/>
</dbReference>
<evidence type="ECO:0000256" key="7">
    <source>
        <dbReference type="ARBA" id="ARBA00022982"/>
    </source>
</evidence>
<dbReference type="AlphaFoldDB" id="A0A1V2ZY80"/>
<dbReference type="InterPro" id="IPR039261">
    <property type="entry name" value="FNR_nucleotide-bd"/>
</dbReference>
<dbReference type="Gene3D" id="2.40.30.10">
    <property type="entry name" value="Translation factors"/>
    <property type="match status" value="1"/>
</dbReference>
<dbReference type="InterPro" id="IPR050353">
    <property type="entry name" value="PyrK_electron_transfer"/>
</dbReference>
<organism evidence="14 15">
    <name type="scientific">Thioalkalivibrio halophilus</name>
    <dbReference type="NCBI Taxonomy" id="252474"/>
    <lineage>
        <taxon>Bacteria</taxon>
        <taxon>Pseudomonadati</taxon>
        <taxon>Pseudomonadota</taxon>
        <taxon>Gammaproteobacteria</taxon>
        <taxon>Chromatiales</taxon>
        <taxon>Ectothiorhodospiraceae</taxon>
        <taxon>Thioalkalivibrio</taxon>
    </lineage>
</organism>
<dbReference type="GO" id="GO:0051537">
    <property type="term" value="F:2 iron, 2 sulfur cluster binding"/>
    <property type="evidence" value="ECO:0007669"/>
    <property type="project" value="UniProtKB-KW"/>
</dbReference>
<dbReference type="PANTHER" id="PTHR43513:SF3">
    <property type="entry name" value="DIHYDROOROTATE DEHYDROGENASE B (NAD(+)), ELECTRON TRANSFER SUBUNIT-RELATED"/>
    <property type="match status" value="1"/>
</dbReference>
<keyword evidence="8 12" id="KW-0408">Iron</keyword>
<comment type="cofactor">
    <cofactor evidence="12">
        <name>[2Fe-2S] cluster</name>
        <dbReference type="ChEBI" id="CHEBI:190135"/>
    </cofactor>
    <text evidence="12">Binds 1 [2Fe-2S] cluster per subunit.</text>
</comment>
<evidence type="ECO:0000259" key="13">
    <source>
        <dbReference type="PROSITE" id="PS51384"/>
    </source>
</evidence>
<dbReference type="EMBL" id="MUZR01000027">
    <property type="protein sequence ID" value="OOC09991.1"/>
    <property type="molecule type" value="Genomic_DNA"/>
</dbReference>
<keyword evidence="4 12" id="KW-0001">2Fe-2S</keyword>
<evidence type="ECO:0000313" key="15">
    <source>
        <dbReference type="Proteomes" id="UP000189177"/>
    </source>
</evidence>
<feature type="binding site" evidence="12">
    <location>
        <position position="265"/>
    </location>
    <ligand>
        <name>[2Fe-2S] cluster</name>
        <dbReference type="ChEBI" id="CHEBI:190135"/>
    </ligand>
</feature>
<dbReference type="InterPro" id="IPR017927">
    <property type="entry name" value="FAD-bd_FR_type"/>
</dbReference>
<comment type="cofactor">
    <cofactor evidence="10">
        <name>[2Fe-2S] cluster</name>
        <dbReference type="ChEBI" id="CHEBI:190135"/>
    </cofactor>
</comment>
<proteinExistence type="inferred from homology"/>
<evidence type="ECO:0000256" key="4">
    <source>
        <dbReference type="ARBA" id="ARBA00022714"/>
    </source>
</evidence>
<dbReference type="PIRSF" id="PIRSF006816">
    <property type="entry name" value="Cyc3_hyd_g"/>
    <property type="match status" value="1"/>
</dbReference>
<dbReference type="InterPro" id="IPR037117">
    <property type="entry name" value="Dihydroorotate_DH_ele_sf"/>
</dbReference>
<keyword evidence="5 12" id="KW-0479">Metal-binding</keyword>